<evidence type="ECO:0000313" key="3">
    <source>
        <dbReference type="Proteomes" id="UP000433050"/>
    </source>
</evidence>
<name>A0A5S9NAR0_9HYPH</name>
<organism evidence="2 3">
    <name type="scientific">Starkeya nomas</name>
    <dbReference type="NCBI Taxonomy" id="2666134"/>
    <lineage>
        <taxon>Bacteria</taxon>
        <taxon>Pseudomonadati</taxon>
        <taxon>Pseudomonadota</taxon>
        <taxon>Alphaproteobacteria</taxon>
        <taxon>Hyphomicrobiales</taxon>
        <taxon>Xanthobacteraceae</taxon>
        <taxon>Starkeya</taxon>
    </lineage>
</organism>
<feature type="region of interest" description="Disordered" evidence="1">
    <location>
        <begin position="1"/>
        <end position="56"/>
    </location>
</feature>
<keyword evidence="3" id="KW-1185">Reference proteome</keyword>
<protein>
    <submittedName>
        <fullName evidence="2">Uncharacterized protein</fullName>
    </submittedName>
</protein>
<dbReference type="Proteomes" id="UP000433050">
    <property type="component" value="Unassembled WGS sequence"/>
</dbReference>
<dbReference type="EMBL" id="CACSAS010000001">
    <property type="protein sequence ID" value="CAA0086407.1"/>
    <property type="molecule type" value="Genomic_DNA"/>
</dbReference>
<reference evidence="2 3" key="1">
    <citation type="submission" date="2019-12" db="EMBL/GenBank/DDBJ databases">
        <authorList>
            <person name="Reyes-Prieto M."/>
        </authorList>
    </citation>
    <scope>NUCLEOTIDE SEQUENCE [LARGE SCALE GENOMIC DNA]</scope>
    <source>
        <strain evidence="2">HF14-78462</strain>
    </source>
</reference>
<evidence type="ECO:0000313" key="2">
    <source>
        <dbReference type="EMBL" id="CAA0086407.1"/>
    </source>
</evidence>
<proteinExistence type="predicted"/>
<feature type="compositionally biased region" description="Basic and acidic residues" evidence="1">
    <location>
        <begin position="1"/>
        <end position="12"/>
    </location>
</feature>
<accession>A0A5S9NAR0</accession>
<evidence type="ECO:0000256" key="1">
    <source>
        <dbReference type="SAM" id="MobiDB-lite"/>
    </source>
</evidence>
<gene>
    <name evidence="2" type="ORF">STARVERO_00210</name>
</gene>
<dbReference type="RefSeq" id="WP_159597602.1">
    <property type="nucleotide sequence ID" value="NZ_CACSAS010000001.1"/>
</dbReference>
<dbReference type="AlphaFoldDB" id="A0A5S9NAR0"/>
<sequence>MHRGHDHHDHGAGGHLHAHSHGHPHGGHNHLDTPRPTAQWQTPHLPEPPEESDHAHVEPDLDLVEKAFVEGFSSASDPTSFLRLAHVPFDAVTVEGVRVSLLRVEADEVTDVGAVMPHLGGGGFRHDPLPAHMVSRRRRLRFVYFDGRATVPMTLAEVRTLAQT</sequence>
<feature type="compositionally biased region" description="Basic residues" evidence="1">
    <location>
        <begin position="16"/>
        <end position="28"/>
    </location>
</feature>